<dbReference type="Gene3D" id="2.10.10.80">
    <property type="match status" value="1"/>
</dbReference>
<feature type="domain" description="Tail spike TSP1/Gp66 N-terminal" evidence="1">
    <location>
        <begin position="91"/>
        <end position="156"/>
    </location>
</feature>
<proteinExistence type="predicted"/>
<evidence type="ECO:0000313" key="2">
    <source>
        <dbReference type="EMBL" id="QIQ62281.1"/>
    </source>
</evidence>
<dbReference type="EMBL" id="MT074478">
    <property type="protein sequence ID" value="QIQ62281.1"/>
    <property type="molecule type" value="Genomic_DNA"/>
</dbReference>
<evidence type="ECO:0000259" key="1">
    <source>
        <dbReference type="Pfam" id="PF18668"/>
    </source>
</evidence>
<dbReference type="Gene3D" id="3.30.2020.50">
    <property type="match status" value="1"/>
</dbReference>
<accession>A0A6G9LB58</accession>
<reference evidence="2 3" key="1">
    <citation type="submission" date="2020-02" db="EMBL/GenBank/DDBJ databases">
        <authorList>
            <person name="Olsen N.S."/>
            <person name="Forero-Junco L."/>
            <person name="Kot W."/>
            <person name="Hansen L.H."/>
        </authorList>
    </citation>
    <scope>NUCLEOTIDE SEQUENCE [LARGE SCALE GENOMIC DNA]</scope>
</reference>
<evidence type="ECO:0000313" key="3">
    <source>
        <dbReference type="Proteomes" id="UP000502080"/>
    </source>
</evidence>
<sequence>MNEMFSQGGKGSTGILTNKQAVARYFGVKQSEVVYFSVGAVLSGYKVIYDKESQRAYSLPTDIDSGTTAISLSTAAVLVHSAGSVDLGALAVSREEYVTLPGSFDSGSTLNVKNELLTYTDGKYRWDGALPKIVPADSTPTTTGGVGDGAWVSVGDAALRSDLSSSSSGRGASLVNLTSGNSVQEEIDFLAYAYGVRLSNYMADPDPLTAALADSRNKNCH</sequence>
<dbReference type="Proteomes" id="UP000502080">
    <property type="component" value="Segment"/>
</dbReference>
<dbReference type="Pfam" id="PF18668">
    <property type="entry name" value="Tail_spike_N"/>
    <property type="match status" value="1"/>
</dbReference>
<name>A0A6G9LB58_9CAUD</name>
<keyword evidence="3" id="KW-1185">Reference proteome</keyword>
<organism evidence="2 3">
    <name type="scientific">Salmonella phage moki</name>
    <dbReference type="NCBI Taxonomy" id="2713306"/>
    <lineage>
        <taxon>Viruses</taxon>
        <taxon>Duplodnaviria</taxon>
        <taxon>Heunggongvirae</taxon>
        <taxon>Uroviricota</taxon>
        <taxon>Caudoviricetes</taxon>
        <taxon>Pantevenvirales</taxon>
        <taxon>Ackermannviridae</taxon>
        <taxon>Cvivirinae</taxon>
        <taxon>Kuttervirus</taxon>
        <taxon>Kuttervirus moki</taxon>
    </lineage>
</organism>
<protein>
    <submittedName>
        <fullName evidence="2">Tail spike protein 3</fullName>
    </submittedName>
</protein>
<dbReference type="InterPro" id="IPR040775">
    <property type="entry name" value="Tail_spike_N"/>
</dbReference>
<gene>
    <name evidence="2" type="ORF">moki_8</name>
</gene>